<dbReference type="PANTHER" id="PTHR19441">
    <property type="entry name" value="WHEY ACDIC PROTEIN WAP"/>
    <property type="match status" value="1"/>
</dbReference>
<dbReference type="InterPro" id="IPR050514">
    <property type="entry name" value="WAP_four-disulfide_core"/>
</dbReference>
<dbReference type="EMBL" id="UYRR01038046">
    <property type="protein sequence ID" value="VDK72400.1"/>
    <property type="molecule type" value="Genomic_DNA"/>
</dbReference>
<evidence type="ECO:0000256" key="1">
    <source>
        <dbReference type="SAM" id="MobiDB-lite"/>
    </source>
</evidence>
<dbReference type="OrthoDB" id="6060011at2759"/>
<proteinExistence type="predicted"/>
<protein>
    <recommendedName>
        <fullName evidence="2">WAP domain-containing protein</fullName>
    </recommendedName>
</protein>
<gene>
    <name evidence="3" type="ORF">ASIM_LOCUS19827</name>
</gene>
<dbReference type="Proteomes" id="UP000267096">
    <property type="component" value="Unassembled WGS sequence"/>
</dbReference>
<dbReference type="AlphaFoldDB" id="A0A3P6SXC5"/>
<dbReference type="GO" id="GO:0005615">
    <property type="term" value="C:extracellular space"/>
    <property type="evidence" value="ECO:0007669"/>
    <property type="project" value="TreeGrafter"/>
</dbReference>
<keyword evidence="4" id="KW-1185">Reference proteome</keyword>
<dbReference type="PANTHER" id="PTHR19441:SF95">
    <property type="entry name" value="PERLWAPIN ISOFORM X1"/>
    <property type="match status" value="1"/>
</dbReference>
<evidence type="ECO:0000313" key="4">
    <source>
        <dbReference type="Proteomes" id="UP000267096"/>
    </source>
</evidence>
<dbReference type="Pfam" id="PF00095">
    <property type="entry name" value="WAP"/>
    <property type="match status" value="1"/>
</dbReference>
<feature type="domain" description="WAP" evidence="2">
    <location>
        <begin position="3"/>
        <end position="47"/>
    </location>
</feature>
<dbReference type="SMART" id="SM00217">
    <property type="entry name" value="WAP"/>
    <property type="match status" value="1"/>
</dbReference>
<dbReference type="GO" id="GO:0019731">
    <property type="term" value="P:antibacterial humoral response"/>
    <property type="evidence" value="ECO:0007669"/>
    <property type="project" value="TreeGrafter"/>
</dbReference>
<dbReference type="InterPro" id="IPR036645">
    <property type="entry name" value="Elafin-like_sf"/>
</dbReference>
<sequence>MSTVVKPGECPRLMGGLCVMQCTSDAQCSGALKCCSNGCGYECTIATYSLPLLNNLPILPITSTRSRAKLGSKTPEGYGEDGGPDNPVGLGGPRG</sequence>
<dbReference type="GO" id="GO:0004867">
    <property type="term" value="F:serine-type endopeptidase inhibitor activity"/>
    <property type="evidence" value="ECO:0007669"/>
    <property type="project" value="TreeGrafter"/>
</dbReference>
<accession>A0A3P6SXC5</accession>
<organism evidence="3 4">
    <name type="scientific">Anisakis simplex</name>
    <name type="common">Herring worm</name>
    <dbReference type="NCBI Taxonomy" id="6269"/>
    <lineage>
        <taxon>Eukaryota</taxon>
        <taxon>Metazoa</taxon>
        <taxon>Ecdysozoa</taxon>
        <taxon>Nematoda</taxon>
        <taxon>Chromadorea</taxon>
        <taxon>Rhabditida</taxon>
        <taxon>Spirurina</taxon>
        <taxon>Ascaridomorpha</taxon>
        <taxon>Ascaridoidea</taxon>
        <taxon>Anisakidae</taxon>
        <taxon>Anisakis</taxon>
        <taxon>Anisakis simplex complex</taxon>
    </lineage>
</organism>
<evidence type="ECO:0000313" key="3">
    <source>
        <dbReference type="EMBL" id="VDK72400.1"/>
    </source>
</evidence>
<dbReference type="Gene3D" id="4.10.75.10">
    <property type="entry name" value="Elafin-like"/>
    <property type="match status" value="1"/>
</dbReference>
<dbReference type="CDD" id="cd00199">
    <property type="entry name" value="WAP"/>
    <property type="match status" value="1"/>
</dbReference>
<dbReference type="PROSITE" id="PS51390">
    <property type="entry name" value="WAP"/>
    <property type="match status" value="1"/>
</dbReference>
<dbReference type="SUPFAM" id="SSF57256">
    <property type="entry name" value="Elafin-like"/>
    <property type="match status" value="1"/>
</dbReference>
<dbReference type="GO" id="GO:0045087">
    <property type="term" value="P:innate immune response"/>
    <property type="evidence" value="ECO:0007669"/>
    <property type="project" value="TreeGrafter"/>
</dbReference>
<dbReference type="InterPro" id="IPR008197">
    <property type="entry name" value="WAP_dom"/>
</dbReference>
<feature type="region of interest" description="Disordered" evidence="1">
    <location>
        <begin position="66"/>
        <end position="95"/>
    </location>
</feature>
<evidence type="ECO:0000259" key="2">
    <source>
        <dbReference type="PROSITE" id="PS51390"/>
    </source>
</evidence>
<name>A0A3P6SXC5_ANISI</name>
<dbReference type="PRINTS" id="PR00003">
    <property type="entry name" value="4DISULPHCORE"/>
</dbReference>
<reference evidence="3 4" key="1">
    <citation type="submission" date="2018-11" db="EMBL/GenBank/DDBJ databases">
        <authorList>
            <consortium name="Pathogen Informatics"/>
        </authorList>
    </citation>
    <scope>NUCLEOTIDE SEQUENCE [LARGE SCALE GENOMIC DNA]</scope>
</reference>